<keyword evidence="5" id="KW-1185">Reference proteome</keyword>
<dbReference type="EMBL" id="LT629759">
    <property type="protein sequence ID" value="SDR70177.1"/>
    <property type="molecule type" value="Genomic_DNA"/>
</dbReference>
<evidence type="ECO:0000313" key="6">
    <source>
        <dbReference type="Proteomes" id="UP000199480"/>
    </source>
</evidence>
<feature type="domain" description="Putative regulatory protein FmdB zinc ribbon" evidence="1">
    <location>
        <begin position="1"/>
        <end position="41"/>
    </location>
</feature>
<dbReference type="GeneID" id="78500102"/>
<reference evidence="5 6" key="1">
    <citation type="submission" date="2016-10" db="EMBL/GenBank/DDBJ databases">
        <authorList>
            <person name="Varghese N."/>
            <person name="Submissions S."/>
        </authorList>
    </citation>
    <scope>NUCLEOTIDE SEQUENCE [LARGE SCALE GENOMIC DNA]</scope>
    <source>
        <strain evidence="5">DSM 22619</strain>
        <strain evidence="6">DSM 22620</strain>
    </source>
</reference>
<gene>
    <name evidence="2" type="ORF">FYJ69_04005</name>
    <name evidence="3" type="ORF">SAMN04487824_10595</name>
    <name evidence="4" type="ORF">SAMN04489857_0733</name>
</gene>
<organism evidence="4 6">
    <name type="scientific">Parafannyhessea umbonata</name>
    <dbReference type="NCBI Taxonomy" id="604330"/>
    <lineage>
        <taxon>Bacteria</taxon>
        <taxon>Bacillati</taxon>
        <taxon>Actinomycetota</taxon>
        <taxon>Coriobacteriia</taxon>
        <taxon>Coriobacteriales</taxon>
        <taxon>Atopobiaceae</taxon>
        <taxon>Parafannyhessea</taxon>
    </lineage>
</organism>
<dbReference type="Proteomes" id="UP000434342">
    <property type="component" value="Unassembled WGS sequence"/>
</dbReference>
<dbReference type="InterPro" id="IPR013429">
    <property type="entry name" value="Regulatory_FmdB_Zinc_ribbon"/>
</dbReference>
<accession>A0A1H1L6Y8</accession>
<dbReference type="PANTHER" id="PTHR34404">
    <property type="entry name" value="REGULATORY PROTEIN, FMDB FAMILY"/>
    <property type="match status" value="1"/>
</dbReference>
<dbReference type="SMART" id="SM00834">
    <property type="entry name" value="CxxC_CXXC_SSSS"/>
    <property type="match status" value="1"/>
</dbReference>
<name>A0A1H1L6Y8_9ACTN</name>
<evidence type="ECO:0000313" key="2">
    <source>
        <dbReference type="EMBL" id="MST60075.1"/>
    </source>
</evidence>
<dbReference type="PANTHER" id="PTHR34404:SF2">
    <property type="entry name" value="CONSERVED SERINE RICH PROTEIN"/>
    <property type="match status" value="1"/>
</dbReference>
<sequence length="61" mass="6750">MAVYDYKCKACGTEFEVEHPMSEHPEVNCPKCGSEAKRVFVPSGIVFSGSGFYNTDQKGKK</sequence>
<dbReference type="EMBL" id="FMZL01000005">
    <property type="protein sequence ID" value="SDC21517.1"/>
    <property type="molecule type" value="Genomic_DNA"/>
</dbReference>
<dbReference type="Proteomes" id="UP000199480">
    <property type="component" value="Chromosome I"/>
</dbReference>
<dbReference type="OrthoDB" id="9813321at2"/>
<proteinExistence type="predicted"/>
<evidence type="ECO:0000259" key="1">
    <source>
        <dbReference type="SMART" id="SM00834"/>
    </source>
</evidence>
<reference evidence="4" key="2">
    <citation type="submission" date="2016-10" db="EMBL/GenBank/DDBJ databases">
        <authorList>
            <person name="de Groot N.N."/>
        </authorList>
    </citation>
    <scope>NUCLEOTIDE SEQUENCE [LARGE SCALE GENOMIC DNA]</scope>
    <source>
        <strain evidence="3">DSM 22619</strain>
        <strain evidence="4">DSM 22620</strain>
    </source>
</reference>
<evidence type="ECO:0000313" key="4">
    <source>
        <dbReference type="EMBL" id="SDR70177.1"/>
    </source>
</evidence>
<dbReference type="AlphaFoldDB" id="A0A1H1L6Y8"/>
<dbReference type="Pfam" id="PF09723">
    <property type="entry name" value="Zn_ribbon_8"/>
    <property type="match status" value="1"/>
</dbReference>
<dbReference type="NCBIfam" id="TIGR02605">
    <property type="entry name" value="CxxC_CxxC_SSSS"/>
    <property type="match status" value="1"/>
</dbReference>
<evidence type="ECO:0000313" key="7">
    <source>
        <dbReference type="Proteomes" id="UP000434342"/>
    </source>
</evidence>
<dbReference type="Gene3D" id="2.20.28.30">
    <property type="entry name" value="RNA polymerase ii, chain L"/>
    <property type="match status" value="1"/>
</dbReference>
<dbReference type="Proteomes" id="UP000198528">
    <property type="component" value="Unassembled WGS sequence"/>
</dbReference>
<dbReference type="EMBL" id="VUND01000001">
    <property type="protein sequence ID" value="MST60075.1"/>
    <property type="molecule type" value="Genomic_DNA"/>
</dbReference>
<evidence type="ECO:0000313" key="5">
    <source>
        <dbReference type="Proteomes" id="UP000198528"/>
    </source>
</evidence>
<dbReference type="RefSeq" id="WP_090845756.1">
    <property type="nucleotide sequence ID" value="NZ_DBFONV010000009.1"/>
</dbReference>
<evidence type="ECO:0000313" key="3">
    <source>
        <dbReference type="EMBL" id="SDC21517.1"/>
    </source>
</evidence>
<reference evidence="2 7" key="3">
    <citation type="submission" date="2019-08" db="EMBL/GenBank/DDBJ databases">
        <title>In-depth cultivation of the pig gut microbiome towards novel bacterial diversity and tailored functional studies.</title>
        <authorList>
            <person name="Wylensek D."/>
            <person name="Hitch T.C.A."/>
            <person name="Clavel T."/>
        </authorList>
    </citation>
    <scope>NUCLEOTIDE SEQUENCE [LARGE SCALE GENOMIC DNA]</scope>
    <source>
        <strain evidence="2 7">WB01_CNA04</strain>
    </source>
</reference>
<protein>
    <submittedName>
        <fullName evidence="4">Putative regulatory protein, FmdB family</fullName>
    </submittedName>
    <submittedName>
        <fullName evidence="2">Zinc ribbon domain-containing protein</fullName>
    </submittedName>
</protein>